<dbReference type="PANTHER" id="PTHR10660">
    <property type="entry name" value="PROTEASOME REGULATOR PA28"/>
    <property type="match status" value="1"/>
</dbReference>
<protein>
    <submittedName>
        <fullName evidence="5">Proteasome activator pa28</fullName>
    </submittedName>
</protein>
<dbReference type="Gene3D" id="1.20.120.180">
    <property type="entry name" value="Proteasome activator pa28, C-terminal domain"/>
    <property type="match status" value="1"/>
</dbReference>
<accession>A0A9K3GEZ7</accession>
<dbReference type="GO" id="GO:0061133">
    <property type="term" value="F:endopeptidase activator activity"/>
    <property type="evidence" value="ECO:0007669"/>
    <property type="project" value="TreeGrafter"/>
</dbReference>
<name>A0A9K3GEZ7_9EUKA</name>
<comment type="caution">
    <text evidence="5">The sequence shown here is derived from an EMBL/GenBank/DDBJ whole genome shotgun (WGS) entry which is preliminary data.</text>
</comment>
<dbReference type="InterPro" id="IPR036252">
    <property type="entry name" value="Proteasome_activ_sf"/>
</dbReference>
<gene>
    <name evidence="5" type="ORF">KIPB_000461</name>
</gene>
<dbReference type="Proteomes" id="UP000265618">
    <property type="component" value="Unassembled WGS sequence"/>
</dbReference>
<dbReference type="AlphaFoldDB" id="A0A9K3GEZ7"/>
<evidence type="ECO:0000256" key="1">
    <source>
        <dbReference type="ARBA" id="ARBA00005883"/>
    </source>
</evidence>
<dbReference type="GO" id="GO:0005737">
    <property type="term" value="C:cytoplasm"/>
    <property type="evidence" value="ECO:0007669"/>
    <property type="project" value="TreeGrafter"/>
</dbReference>
<evidence type="ECO:0000313" key="5">
    <source>
        <dbReference type="EMBL" id="GIQ79766.1"/>
    </source>
</evidence>
<proteinExistence type="inferred from homology"/>
<feature type="compositionally biased region" description="Acidic residues" evidence="3">
    <location>
        <begin position="69"/>
        <end position="79"/>
    </location>
</feature>
<dbReference type="GO" id="GO:0008537">
    <property type="term" value="C:proteasome activator complex"/>
    <property type="evidence" value="ECO:0007669"/>
    <property type="project" value="InterPro"/>
</dbReference>
<organism evidence="5 6">
    <name type="scientific">Kipferlia bialata</name>
    <dbReference type="NCBI Taxonomy" id="797122"/>
    <lineage>
        <taxon>Eukaryota</taxon>
        <taxon>Metamonada</taxon>
        <taxon>Carpediemonas-like organisms</taxon>
        <taxon>Kipferlia</taxon>
    </lineage>
</organism>
<dbReference type="InterPro" id="IPR036997">
    <property type="entry name" value="PA28_C_sf"/>
</dbReference>
<evidence type="ECO:0000256" key="3">
    <source>
        <dbReference type="SAM" id="MobiDB-lite"/>
    </source>
</evidence>
<evidence type="ECO:0000259" key="4">
    <source>
        <dbReference type="Pfam" id="PF02252"/>
    </source>
</evidence>
<dbReference type="EMBL" id="BDIP01000052">
    <property type="protein sequence ID" value="GIQ79766.1"/>
    <property type="molecule type" value="Genomic_DNA"/>
</dbReference>
<dbReference type="GO" id="GO:2000045">
    <property type="term" value="P:regulation of G1/S transition of mitotic cell cycle"/>
    <property type="evidence" value="ECO:0007669"/>
    <property type="project" value="TreeGrafter"/>
</dbReference>
<evidence type="ECO:0000313" key="6">
    <source>
        <dbReference type="Proteomes" id="UP000265618"/>
    </source>
</evidence>
<feature type="domain" description="Proteasome activator PA28 C-terminal" evidence="4">
    <location>
        <begin position="103"/>
        <end position="235"/>
    </location>
</feature>
<feature type="non-terminal residue" evidence="5">
    <location>
        <position position="246"/>
    </location>
</feature>
<dbReference type="GO" id="GO:0005654">
    <property type="term" value="C:nucleoplasm"/>
    <property type="evidence" value="ECO:0007669"/>
    <property type="project" value="TreeGrafter"/>
</dbReference>
<sequence>ASVASIVTSWEKDAHTAMNEIIPQLVCKFSARLKGDDMCPPFLQAFLEKRQRELMVVGPELDALPSPSEDSDDSDETDEEKEKKEKNKPKLSKEAMAILATPPKEVVDLHTEIRSVTRDIAQPCHRIKRWGQAVIPEASDGGNWAVAVQGSIIDDLHRVEEISHSASGGQAVYHSVRAALVQELGKNGNRDLLISLRELDYKEMIGCQIFFRDMHANLLTLYHMIAKNSDKLKPQTKATRHEAFMY</sequence>
<keyword evidence="6" id="KW-1185">Reference proteome</keyword>
<dbReference type="Pfam" id="PF02252">
    <property type="entry name" value="PA28_C"/>
    <property type="match status" value="1"/>
</dbReference>
<dbReference type="InterPro" id="IPR009077">
    <property type="entry name" value="Proteasome_activ_PA28"/>
</dbReference>
<dbReference type="InterPro" id="IPR003186">
    <property type="entry name" value="PA28_C"/>
</dbReference>
<keyword evidence="2 5" id="KW-0647">Proteasome</keyword>
<dbReference type="SUPFAM" id="SSF47216">
    <property type="entry name" value="Proteasome activator"/>
    <property type="match status" value="1"/>
</dbReference>
<dbReference type="GO" id="GO:0061136">
    <property type="term" value="P:regulation of proteasomal protein catabolic process"/>
    <property type="evidence" value="ECO:0007669"/>
    <property type="project" value="TreeGrafter"/>
</dbReference>
<reference evidence="5 6" key="1">
    <citation type="journal article" date="2018" name="PLoS ONE">
        <title>The draft genome of Kipferlia bialata reveals reductive genome evolution in fornicate parasites.</title>
        <authorList>
            <person name="Tanifuji G."/>
            <person name="Takabayashi S."/>
            <person name="Kume K."/>
            <person name="Takagi M."/>
            <person name="Nakayama T."/>
            <person name="Kamikawa R."/>
            <person name="Inagaki Y."/>
            <person name="Hashimoto T."/>
        </authorList>
    </citation>
    <scope>NUCLEOTIDE SEQUENCE [LARGE SCALE GENOMIC DNA]</scope>
    <source>
        <strain evidence="5">NY0173</strain>
    </source>
</reference>
<dbReference type="PANTHER" id="PTHR10660:SF2">
    <property type="entry name" value="LD45860P"/>
    <property type="match status" value="1"/>
</dbReference>
<feature type="region of interest" description="Disordered" evidence="3">
    <location>
        <begin position="59"/>
        <end position="93"/>
    </location>
</feature>
<comment type="similarity">
    <text evidence="1">Belongs to the PA28 family.</text>
</comment>
<evidence type="ECO:0000256" key="2">
    <source>
        <dbReference type="ARBA" id="ARBA00022942"/>
    </source>
</evidence>